<dbReference type="EMBL" id="BMAU01021352">
    <property type="protein sequence ID" value="GFY19380.1"/>
    <property type="molecule type" value="Genomic_DNA"/>
</dbReference>
<sequence length="220" mass="24299">MENGFNLGDFRKMKRYDQKVYKLPPPTPAHVPAETNKRPLEQPGRSSKRNRVFITPVIRPPVAPVLIARPSTALSTPQPVSIPEPPVLTTPQILLPDPPRPPELTTPLVQIPDPPAQIPVFQPPVQISPVPSTPPVQLFLPDPPPVRILLPPVVETLERTLTDDSSIDQIMSSVFGDCSQQGLPPAHTQEPQLLDTVPSLFLTRVIISSRSWIILKQGWP</sequence>
<evidence type="ECO:0000313" key="3">
    <source>
        <dbReference type="Proteomes" id="UP000887159"/>
    </source>
</evidence>
<evidence type="ECO:0000256" key="1">
    <source>
        <dbReference type="SAM" id="MobiDB-lite"/>
    </source>
</evidence>
<evidence type="ECO:0000313" key="2">
    <source>
        <dbReference type="EMBL" id="GFY19380.1"/>
    </source>
</evidence>
<keyword evidence="3" id="KW-1185">Reference proteome</keyword>
<reference evidence="2" key="1">
    <citation type="submission" date="2020-08" db="EMBL/GenBank/DDBJ databases">
        <title>Multicomponent nature underlies the extraordinary mechanical properties of spider dragline silk.</title>
        <authorList>
            <person name="Kono N."/>
            <person name="Nakamura H."/>
            <person name="Mori M."/>
            <person name="Yoshida Y."/>
            <person name="Ohtoshi R."/>
            <person name="Malay A.D."/>
            <person name="Moran D.A.P."/>
            <person name="Tomita M."/>
            <person name="Numata K."/>
            <person name="Arakawa K."/>
        </authorList>
    </citation>
    <scope>NUCLEOTIDE SEQUENCE</scope>
</reference>
<organism evidence="2 3">
    <name type="scientific">Trichonephila clavipes</name>
    <name type="common">Golden silk orbweaver</name>
    <name type="synonym">Nephila clavipes</name>
    <dbReference type="NCBI Taxonomy" id="2585209"/>
    <lineage>
        <taxon>Eukaryota</taxon>
        <taxon>Metazoa</taxon>
        <taxon>Ecdysozoa</taxon>
        <taxon>Arthropoda</taxon>
        <taxon>Chelicerata</taxon>
        <taxon>Arachnida</taxon>
        <taxon>Araneae</taxon>
        <taxon>Araneomorphae</taxon>
        <taxon>Entelegynae</taxon>
        <taxon>Araneoidea</taxon>
        <taxon>Nephilidae</taxon>
        <taxon>Trichonephila</taxon>
    </lineage>
</organism>
<accession>A0A8X6SXV5</accession>
<comment type="caution">
    <text evidence="2">The sequence shown here is derived from an EMBL/GenBank/DDBJ whole genome shotgun (WGS) entry which is preliminary data.</text>
</comment>
<dbReference type="AlphaFoldDB" id="A0A8X6SXV5"/>
<name>A0A8X6SXV5_TRICX</name>
<gene>
    <name evidence="2" type="ORF">TNCV_4127671</name>
</gene>
<proteinExistence type="predicted"/>
<dbReference type="Proteomes" id="UP000887159">
    <property type="component" value="Unassembled WGS sequence"/>
</dbReference>
<protein>
    <submittedName>
        <fullName evidence="2">Uncharacterized protein</fullName>
    </submittedName>
</protein>
<feature type="region of interest" description="Disordered" evidence="1">
    <location>
        <begin position="16"/>
        <end position="49"/>
    </location>
</feature>